<dbReference type="InterPro" id="IPR006543">
    <property type="entry name" value="Histidinol-phos"/>
</dbReference>
<dbReference type="Pfam" id="PF13242">
    <property type="entry name" value="Hydrolase_like"/>
    <property type="match status" value="1"/>
</dbReference>
<accession>A0A4R2ECH8</accession>
<evidence type="ECO:0000256" key="8">
    <source>
        <dbReference type="ARBA" id="ARBA00022842"/>
    </source>
</evidence>
<dbReference type="EMBL" id="SLWB01000013">
    <property type="protein sequence ID" value="TCN64552.1"/>
    <property type="molecule type" value="Genomic_DNA"/>
</dbReference>
<keyword evidence="15" id="KW-1185">Reference proteome</keyword>
<dbReference type="NCBIfam" id="NF003937">
    <property type="entry name" value="PRK05446.1"/>
    <property type="match status" value="1"/>
</dbReference>
<dbReference type="PROSITE" id="PS00954">
    <property type="entry name" value="IGP_DEHYDRATASE_1"/>
    <property type="match status" value="1"/>
</dbReference>
<dbReference type="NCBIfam" id="NF002114">
    <property type="entry name" value="PRK00951.2-4"/>
    <property type="match status" value="1"/>
</dbReference>
<comment type="catalytic activity">
    <reaction evidence="13">
        <text>D-erythro-1-(imidazol-4-yl)glycerol 3-phosphate = 3-(imidazol-4-yl)-2-oxopropyl phosphate + H2O</text>
        <dbReference type="Rhea" id="RHEA:11040"/>
        <dbReference type="ChEBI" id="CHEBI:15377"/>
        <dbReference type="ChEBI" id="CHEBI:57766"/>
        <dbReference type="ChEBI" id="CHEBI:58278"/>
        <dbReference type="EC" id="4.2.1.19"/>
    </reaction>
</comment>
<evidence type="ECO:0000256" key="10">
    <source>
        <dbReference type="ARBA" id="ARBA00023239"/>
    </source>
</evidence>
<keyword evidence="8" id="KW-0460">Magnesium</keyword>
<evidence type="ECO:0000256" key="4">
    <source>
        <dbReference type="ARBA" id="ARBA00022490"/>
    </source>
</evidence>
<dbReference type="GO" id="GO:0004401">
    <property type="term" value="F:histidinol-phosphatase activity"/>
    <property type="evidence" value="ECO:0007669"/>
    <property type="project" value="UniProtKB-EC"/>
</dbReference>
<dbReference type="RefSeq" id="WP_131839972.1">
    <property type="nucleotide sequence ID" value="NZ_SLWB01000013.1"/>
</dbReference>
<dbReference type="InterPro" id="IPR006549">
    <property type="entry name" value="HAD-SF_hydro_IIIA"/>
</dbReference>
<comment type="cofactor">
    <cofactor evidence="1">
        <name>Mg(2+)</name>
        <dbReference type="ChEBI" id="CHEBI:18420"/>
    </cofactor>
</comment>
<dbReference type="NCBIfam" id="TIGR01662">
    <property type="entry name" value="HAD-SF-IIIA"/>
    <property type="match status" value="1"/>
</dbReference>
<proteinExistence type="inferred from homology"/>
<comment type="pathway">
    <text evidence="2 13">Amino-acid biosynthesis; L-histidine biosynthesis; L-histidine from 5-phospho-alpha-D-ribose 1-diphosphate: step 6/9.</text>
</comment>
<keyword evidence="7" id="KW-0378">Hydrolase</keyword>
<dbReference type="PROSITE" id="PS00955">
    <property type="entry name" value="IGP_DEHYDRATASE_2"/>
    <property type="match status" value="1"/>
</dbReference>
<keyword evidence="9 13" id="KW-0368">Histidine biosynthesis</keyword>
<dbReference type="InterPro" id="IPR020568">
    <property type="entry name" value="Ribosomal_Su5_D2-typ_SF"/>
</dbReference>
<dbReference type="InterPro" id="IPR036412">
    <property type="entry name" value="HAD-like_sf"/>
</dbReference>
<comment type="catalytic activity">
    <reaction evidence="12">
        <text>L-histidinol phosphate + H2O = L-histidinol + phosphate</text>
        <dbReference type="Rhea" id="RHEA:14465"/>
        <dbReference type="ChEBI" id="CHEBI:15377"/>
        <dbReference type="ChEBI" id="CHEBI:43474"/>
        <dbReference type="ChEBI" id="CHEBI:57699"/>
        <dbReference type="ChEBI" id="CHEBI:57980"/>
        <dbReference type="EC" id="3.1.3.15"/>
    </reaction>
</comment>
<dbReference type="SUPFAM" id="SSF54211">
    <property type="entry name" value="Ribosomal protein S5 domain 2-like"/>
    <property type="match status" value="2"/>
</dbReference>
<dbReference type="InterPro" id="IPR000807">
    <property type="entry name" value="ImidazoleglycerolP_deHydtase"/>
</dbReference>
<dbReference type="NCBIfam" id="TIGR01261">
    <property type="entry name" value="hisB_Nterm"/>
    <property type="match status" value="1"/>
</dbReference>
<dbReference type="SUPFAM" id="SSF56784">
    <property type="entry name" value="HAD-like"/>
    <property type="match status" value="1"/>
</dbReference>
<keyword evidence="6" id="KW-0479">Metal-binding</keyword>
<keyword evidence="10 13" id="KW-0456">Lyase</keyword>
<dbReference type="InterPro" id="IPR023214">
    <property type="entry name" value="HAD_sf"/>
</dbReference>
<dbReference type="InterPro" id="IPR005954">
    <property type="entry name" value="HisB_N"/>
</dbReference>
<dbReference type="PANTHER" id="PTHR23133">
    <property type="entry name" value="IMIDAZOLEGLYCEROL-PHOSPHATE DEHYDRATASE HIS7"/>
    <property type="match status" value="1"/>
</dbReference>
<evidence type="ECO:0000256" key="6">
    <source>
        <dbReference type="ARBA" id="ARBA00022723"/>
    </source>
</evidence>
<organism evidence="14 15">
    <name type="scientific">Acetobacteroides hydrogenigenes</name>
    <dbReference type="NCBI Taxonomy" id="979970"/>
    <lineage>
        <taxon>Bacteria</taxon>
        <taxon>Pseudomonadati</taxon>
        <taxon>Bacteroidota</taxon>
        <taxon>Bacteroidia</taxon>
        <taxon>Bacteroidales</taxon>
        <taxon>Rikenellaceae</taxon>
        <taxon>Acetobacteroides</taxon>
    </lineage>
</organism>
<keyword evidence="5 13" id="KW-0028">Amino-acid biosynthesis</keyword>
<dbReference type="HAMAP" id="MF_00076">
    <property type="entry name" value="HisB"/>
    <property type="match status" value="1"/>
</dbReference>
<dbReference type="Proteomes" id="UP000294830">
    <property type="component" value="Unassembled WGS sequence"/>
</dbReference>
<comment type="subcellular location">
    <subcellularLocation>
        <location evidence="13">Cytoplasm</location>
    </subcellularLocation>
</comment>
<protein>
    <recommendedName>
        <fullName evidence="3 13">Imidazoleglycerol-phosphate dehydratase</fullName>
        <shortName evidence="13">IGPD</shortName>
        <ecNumber evidence="13">4.2.1.19</ecNumber>
    </recommendedName>
</protein>
<dbReference type="GO" id="GO:0046872">
    <property type="term" value="F:metal ion binding"/>
    <property type="evidence" value="ECO:0007669"/>
    <property type="project" value="UniProtKB-KW"/>
</dbReference>
<dbReference type="InterPro" id="IPR038494">
    <property type="entry name" value="IGPD_sf"/>
</dbReference>
<dbReference type="Pfam" id="PF00475">
    <property type="entry name" value="IGPD"/>
    <property type="match status" value="1"/>
</dbReference>
<dbReference type="EC" id="4.2.1.19" evidence="13"/>
<dbReference type="NCBIfam" id="NF002111">
    <property type="entry name" value="PRK00951.2-1"/>
    <property type="match status" value="1"/>
</dbReference>
<dbReference type="GO" id="GO:0005737">
    <property type="term" value="C:cytoplasm"/>
    <property type="evidence" value="ECO:0007669"/>
    <property type="project" value="UniProtKB-SubCell"/>
</dbReference>
<evidence type="ECO:0000256" key="1">
    <source>
        <dbReference type="ARBA" id="ARBA00001946"/>
    </source>
</evidence>
<dbReference type="PANTHER" id="PTHR23133:SF2">
    <property type="entry name" value="IMIDAZOLEGLYCEROL-PHOSPHATE DEHYDRATASE"/>
    <property type="match status" value="1"/>
</dbReference>
<dbReference type="NCBIfam" id="TIGR01656">
    <property type="entry name" value="Histidinol-ppas"/>
    <property type="match status" value="1"/>
</dbReference>
<comment type="caution">
    <text evidence="14">The sequence shown here is derived from an EMBL/GenBank/DDBJ whole genome shotgun (WGS) entry which is preliminary data.</text>
</comment>
<evidence type="ECO:0000256" key="11">
    <source>
        <dbReference type="ARBA" id="ARBA00023268"/>
    </source>
</evidence>
<keyword evidence="11" id="KW-0511">Multifunctional enzyme</keyword>
<evidence type="ECO:0000256" key="5">
    <source>
        <dbReference type="ARBA" id="ARBA00022605"/>
    </source>
</evidence>
<sequence length="382" mass="42531">MADKKKILFVDRDGTLILEPEDCQVDSIAKLKFYPNAISMMARIAKELDYMLVMVTNQDGLGTASYPQKAFDEVQGLMLEILGSVGIEFDAFHVDRSFPNENSPNRKPRIGMLTSYLNGEYDIENSFVIGDRITDVEMAKNIGCKAIWINDGSNLGGDEISIKVHALAEYVALETLSWEKIYEFLRFGQRRVAAKRTTSETDIDIELNLDGNGRASIDTGIGFLNHMLELFTKHSGIDLKLTVKGDLHVDEHHSVEDAAIVLGEAFTKALGNKAGIERYAFYLPMDESSASILLDFGGRTHLEWNVSFKREKIGDLPTELIKHFFKSFAEGARCNLHVTAQGENEHHIAEGIFKGLAKAVKDAIRRDISKVSNEIPSTKGVV</sequence>
<comment type="similarity">
    <text evidence="13">Belongs to the imidazoleglycerol-phosphate dehydratase family.</text>
</comment>
<dbReference type="AlphaFoldDB" id="A0A4R2ECH8"/>
<evidence type="ECO:0000256" key="12">
    <source>
        <dbReference type="ARBA" id="ARBA00049158"/>
    </source>
</evidence>
<dbReference type="GO" id="GO:0000105">
    <property type="term" value="P:L-histidine biosynthetic process"/>
    <property type="evidence" value="ECO:0007669"/>
    <property type="project" value="UniProtKB-UniRule"/>
</dbReference>
<keyword evidence="4 13" id="KW-0963">Cytoplasm</keyword>
<gene>
    <name evidence="13" type="primary">hisB</name>
    <name evidence="14" type="ORF">CLV25_11380</name>
</gene>
<evidence type="ECO:0000256" key="7">
    <source>
        <dbReference type="ARBA" id="ARBA00022801"/>
    </source>
</evidence>
<dbReference type="GO" id="GO:0004424">
    <property type="term" value="F:imidazoleglycerol-phosphate dehydratase activity"/>
    <property type="evidence" value="ECO:0007669"/>
    <property type="project" value="UniProtKB-UniRule"/>
</dbReference>
<dbReference type="CDD" id="cd07914">
    <property type="entry name" value="IGPD"/>
    <property type="match status" value="1"/>
</dbReference>
<dbReference type="InterPro" id="IPR020565">
    <property type="entry name" value="ImidazoleglycerP_deHydtase_CS"/>
</dbReference>
<name>A0A4R2ECH8_9BACT</name>
<evidence type="ECO:0000313" key="15">
    <source>
        <dbReference type="Proteomes" id="UP000294830"/>
    </source>
</evidence>
<evidence type="ECO:0000256" key="2">
    <source>
        <dbReference type="ARBA" id="ARBA00005047"/>
    </source>
</evidence>
<reference evidence="14 15" key="1">
    <citation type="submission" date="2019-03" db="EMBL/GenBank/DDBJ databases">
        <title>Genomic Encyclopedia of Archaeal and Bacterial Type Strains, Phase II (KMG-II): from individual species to whole genera.</title>
        <authorList>
            <person name="Goeker M."/>
        </authorList>
    </citation>
    <scope>NUCLEOTIDE SEQUENCE [LARGE SCALE GENOMIC DNA]</scope>
    <source>
        <strain evidence="14 15">RL-C</strain>
    </source>
</reference>
<dbReference type="OrthoDB" id="9790411at2"/>
<evidence type="ECO:0000256" key="3">
    <source>
        <dbReference type="ARBA" id="ARBA00016664"/>
    </source>
</evidence>
<evidence type="ECO:0000256" key="13">
    <source>
        <dbReference type="HAMAP-Rule" id="MF_00076"/>
    </source>
</evidence>
<dbReference type="Gene3D" id="3.40.50.1000">
    <property type="entry name" value="HAD superfamily/HAD-like"/>
    <property type="match status" value="1"/>
</dbReference>
<dbReference type="UniPathway" id="UPA00031">
    <property type="reaction ID" value="UER00011"/>
</dbReference>
<evidence type="ECO:0000313" key="14">
    <source>
        <dbReference type="EMBL" id="TCN64552.1"/>
    </source>
</evidence>
<dbReference type="FunFam" id="3.30.230.40:FF:000003">
    <property type="entry name" value="Imidazoleglycerol-phosphate dehydratase HisB"/>
    <property type="match status" value="1"/>
</dbReference>
<evidence type="ECO:0000256" key="9">
    <source>
        <dbReference type="ARBA" id="ARBA00023102"/>
    </source>
</evidence>
<dbReference type="Gene3D" id="3.30.230.40">
    <property type="entry name" value="Imidazole glycerol phosphate dehydratase, domain 1"/>
    <property type="match status" value="2"/>
</dbReference>
<dbReference type="FunFam" id="3.30.230.40:FF:000001">
    <property type="entry name" value="Imidazoleglycerol-phosphate dehydratase HisB"/>
    <property type="match status" value="1"/>
</dbReference>